<name>A0A0E9QVB8_ANGAN</name>
<evidence type="ECO:0000256" key="1">
    <source>
        <dbReference type="SAM" id="Phobius"/>
    </source>
</evidence>
<protein>
    <submittedName>
        <fullName evidence="2">Uncharacterized protein</fullName>
    </submittedName>
</protein>
<feature type="transmembrane region" description="Helical" evidence="1">
    <location>
        <begin position="12"/>
        <end position="30"/>
    </location>
</feature>
<keyword evidence="1" id="KW-0472">Membrane</keyword>
<evidence type="ECO:0000313" key="2">
    <source>
        <dbReference type="EMBL" id="JAH20896.1"/>
    </source>
</evidence>
<keyword evidence="1" id="KW-1133">Transmembrane helix</keyword>
<reference evidence="2" key="2">
    <citation type="journal article" date="2015" name="Fish Shellfish Immunol.">
        <title>Early steps in the European eel (Anguilla anguilla)-Vibrio vulnificus interaction in the gills: Role of the RtxA13 toxin.</title>
        <authorList>
            <person name="Callol A."/>
            <person name="Pajuelo D."/>
            <person name="Ebbesson L."/>
            <person name="Teles M."/>
            <person name="MacKenzie S."/>
            <person name="Amaro C."/>
        </authorList>
    </citation>
    <scope>NUCLEOTIDE SEQUENCE</scope>
</reference>
<proteinExistence type="predicted"/>
<keyword evidence="1" id="KW-0812">Transmembrane</keyword>
<sequence length="35" mass="3676">MQVCLPPTGHRAVQCIVVLVVLSSLGSVSLCTDLH</sequence>
<reference evidence="2" key="1">
    <citation type="submission" date="2014-11" db="EMBL/GenBank/DDBJ databases">
        <authorList>
            <person name="Amaro Gonzalez C."/>
        </authorList>
    </citation>
    <scope>NUCLEOTIDE SEQUENCE</scope>
</reference>
<accession>A0A0E9QVB8</accession>
<dbReference type="EMBL" id="GBXM01087681">
    <property type="protein sequence ID" value="JAH20896.1"/>
    <property type="molecule type" value="Transcribed_RNA"/>
</dbReference>
<dbReference type="AlphaFoldDB" id="A0A0E9QVB8"/>
<organism evidence="2">
    <name type="scientific">Anguilla anguilla</name>
    <name type="common">European freshwater eel</name>
    <name type="synonym">Muraena anguilla</name>
    <dbReference type="NCBI Taxonomy" id="7936"/>
    <lineage>
        <taxon>Eukaryota</taxon>
        <taxon>Metazoa</taxon>
        <taxon>Chordata</taxon>
        <taxon>Craniata</taxon>
        <taxon>Vertebrata</taxon>
        <taxon>Euteleostomi</taxon>
        <taxon>Actinopterygii</taxon>
        <taxon>Neopterygii</taxon>
        <taxon>Teleostei</taxon>
        <taxon>Anguilliformes</taxon>
        <taxon>Anguillidae</taxon>
        <taxon>Anguilla</taxon>
    </lineage>
</organism>